<proteinExistence type="predicted"/>
<accession>A0A834WR76</accession>
<reference evidence="1" key="1">
    <citation type="submission" date="2020-09" db="EMBL/GenBank/DDBJ databases">
        <title>Genome-Enabled Discovery of Anthraquinone Biosynthesis in Senna tora.</title>
        <authorList>
            <person name="Kang S.-H."/>
            <person name="Pandey R.P."/>
            <person name="Lee C.-M."/>
            <person name="Sim J.-S."/>
            <person name="Jeong J.-T."/>
            <person name="Choi B.-S."/>
            <person name="Jung M."/>
            <person name="Ginzburg D."/>
            <person name="Zhao K."/>
            <person name="Won S.Y."/>
            <person name="Oh T.-J."/>
            <person name="Yu Y."/>
            <person name="Kim N.-H."/>
            <person name="Lee O.R."/>
            <person name="Lee T.-H."/>
            <person name="Bashyal P."/>
            <person name="Kim T.-S."/>
            <person name="Lee W.-H."/>
            <person name="Kawkins C."/>
            <person name="Kim C.-K."/>
            <person name="Kim J.S."/>
            <person name="Ahn B.O."/>
            <person name="Rhee S.Y."/>
            <person name="Sohng J.K."/>
        </authorList>
    </citation>
    <scope>NUCLEOTIDE SEQUENCE</scope>
    <source>
        <tissue evidence="1">Leaf</tissue>
    </source>
</reference>
<sequence length="161" mass="18498">MEFKCNRIDLFVENINFGKNDGVTVEIIFNSSTSRMPAQEWSRFQRHNKNGSKSVLFGDSSLMPLQLDVDVRALLTLRGEIDELACIRASCGSLNDIIVNNRTAKLYLLTSRCQLSGKKLKMFLNLSKWSQRFIFRSRLILRSKLAGYSLMWILIECLIRG</sequence>
<comment type="caution">
    <text evidence="1">The sequence shown here is derived from an EMBL/GenBank/DDBJ whole genome shotgun (WGS) entry which is preliminary data.</text>
</comment>
<gene>
    <name evidence="1" type="ORF">G2W53_017863</name>
</gene>
<protein>
    <submittedName>
        <fullName evidence="1">Uncharacterized protein</fullName>
    </submittedName>
</protein>
<dbReference type="Proteomes" id="UP000634136">
    <property type="component" value="Unassembled WGS sequence"/>
</dbReference>
<organism evidence="1 2">
    <name type="scientific">Senna tora</name>
    <dbReference type="NCBI Taxonomy" id="362788"/>
    <lineage>
        <taxon>Eukaryota</taxon>
        <taxon>Viridiplantae</taxon>
        <taxon>Streptophyta</taxon>
        <taxon>Embryophyta</taxon>
        <taxon>Tracheophyta</taxon>
        <taxon>Spermatophyta</taxon>
        <taxon>Magnoliopsida</taxon>
        <taxon>eudicotyledons</taxon>
        <taxon>Gunneridae</taxon>
        <taxon>Pentapetalae</taxon>
        <taxon>rosids</taxon>
        <taxon>fabids</taxon>
        <taxon>Fabales</taxon>
        <taxon>Fabaceae</taxon>
        <taxon>Caesalpinioideae</taxon>
        <taxon>Cassia clade</taxon>
        <taxon>Senna</taxon>
    </lineage>
</organism>
<dbReference type="AlphaFoldDB" id="A0A834WR76"/>
<evidence type="ECO:0000313" key="1">
    <source>
        <dbReference type="EMBL" id="KAF7826699.1"/>
    </source>
</evidence>
<evidence type="ECO:0000313" key="2">
    <source>
        <dbReference type="Proteomes" id="UP000634136"/>
    </source>
</evidence>
<name>A0A834WR76_9FABA</name>
<dbReference type="EMBL" id="JAAIUW010000006">
    <property type="protein sequence ID" value="KAF7826699.1"/>
    <property type="molecule type" value="Genomic_DNA"/>
</dbReference>
<keyword evidence="2" id="KW-1185">Reference proteome</keyword>